<dbReference type="OrthoDB" id="9805416at2"/>
<dbReference type="InterPro" id="IPR029753">
    <property type="entry name" value="D-isomer_DH_CS"/>
</dbReference>
<dbReference type="InterPro" id="IPR036291">
    <property type="entry name" value="NAD(P)-bd_dom_sf"/>
</dbReference>
<dbReference type="SUPFAM" id="SSF52283">
    <property type="entry name" value="Formate/glycerate dehydrogenase catalytic domain-like"/>
    <property type="match status" value="1"/>
</dbReference>
<organism evidence="7 8">
    <name type="scientific">Acidilutibacter cellobiosedens</name>
    <dbReference type="NCBI Taxonomy" id="2507161"/>
    <lineage>
        <taxon>Bacteria</taxon>
        <taxon>Bacillati</taxon>
        <taxon>Bacillota</taxon>
        <taxon>Tissierellia</taxon>
        <taxon>Tissierellales</taxon>
        <taxon>Acidilutibacteraceae</taxon>
        <taxon>Acidilutibacter</taxon>
    </lineage>
</organism>
<evidence type="ECO:0000313" key="8">
    <source>
        <dbReference type="Proteomes" id="UP000287969"/>
    </source>
</evidence>
<feature type="domain" description="D-isomer specific 2-hydroxyacid dehydrogenase NAD-binding" evidence="6">
    <location>
        <begin position="105"/>
        <end position="275"/>
    </location>
</feature>
<keyword evidence="2 4" id="KW-0560">Oxidoreductase</keyword>
<dbReference type="SUPFAM" id="SSF51735">
    <property type="entry name" value="NAD(P)-binding Rossmann-fold domains"/>
    <property type="match status" value="1"/>
</dbReference>
<dbReference type="GO" id="GO:0016616">
    <property type="term" value="F:oxidoreductase activity, acting on the CH-OH group of donors, NAD or NADP as acceptor"/>
    <property type="evidence" value="ECO:0007669"/>
    <property type="project" value="InterPro"/>
</dbReference>
<dbReference type="PANTHER" id="PTHR43333:SF1">
    <property type="entry name" value="D-ISOMER SPECIFIC 2-HYDROXYACID DEHYDROGENASE NAD-BINDING DOMAIN-CONTAINING PROTEIN"/>
    <property type="match status" value="1"/>
</dbReference>
<dbReference type="GO" id="GO:0051287">
    <property type="term" value="F:NAD binding"/>
    <property type="evidence" value="ECO:0007669"/>
    <property type="project" value="InterPro"/>
</dbReference>
<comment type="similarity">
    <text evidence="1 4">Belongs to the D-isomer specific 2-hydroxyacid dehydrogenase family.</text>
</comment>
<accession>A0A410QGX6</accession>
<keyword evidence="8" id="KW-1185">Reference proteome</keyword>
<dbReference type="Pfam" id="PF00389">
    <property type="entry name" value="2-Hacid_dh"/>
    <property type="match status" value="1"/>
</dbReference>
<protein>
    <submittedName>
        <fullName evidence="7">Dihydrofolate reductase</fullName>
    </submittedName>
</protein>
<sequence length="313" mass="35925">MKALITEKFDEEKLNKLRSLGYDIIVEKEDDVKFSENIKDIEVLSCFAVFQSLDISLLKNLKFIQLFSAGINQVPLDLIRDRGILLANNRGGYSIPISEWIVLKILEMVKKSREFYENQHKKEWKVNTRLSEIYGKTIGFIGTGDIAKEGAKRIKSFGTTVLGLNTTGRDVEHFDKCYKTENIKEMVSMCDVVVVSMPYTDKTYHLINKDVIGSMKDGVYIVNISRGNIINEQDLILGLKEGKIGGAALDVFEEEPLKKESPLWDMKNVIITPHNSWVSEMVKERRFYIVYENFKRYISGEKIINLVDLNKGY</sequence>
<dbReference type="RefSeq" id="WP_128753396.1">
    <property type="nucleotide sequence ID" value="NZ_CP035282.1"/>
</dbReference>
<dbReference type="PROSITE" id="PS00671">
    <property type="entry name" value="D_2_HYDROXYACID_DH_3"/>
    <property type="match status" value="1"/>
</dbReference>
<dbReference type="InterPro" id="IPR006139">
    <property type="entry name" value="D-isomer_2_OHA_DH_cat_dom"/>
</dbReference>
<dbReference type="KEGG" id="spoa:EQM13_17660"/>
<reference evidence="8" key="1">
    <citation type="submission" date="2019-01" db="EMBL/GenBank/DDBJ databases">
        <title>Draft genomes of a novel of Sporanaerobacter strains.</title>
        <authorList>
            <person name="Ma S."/>
        </authorList>
    </citation>
    <scope>NUCLEOTIDE SEQUENCE [LARGE SCALE GENOMIC DNA]</scope>
    <source>
        <strain evidence="8">NJN-17</strain>
    </source>
</reference>
<dbReference type="Proteomes" id="UP000287969">
    <property type="component" value="Chromosome"/>
</dbReference>
<feature type="domain" description="D-isomer specific 2-hydroxyacid dehydrogenase catalytic" evidence="5">
    <location>
        <begin position="4"/>
        <end position="307"/>
    </location>
</feature>
<name>A0A410QGX6_9FIRM</name>
<evidence type="ECO:0000256" key="3">
    <source>
        <dbReference type="ARBA" id="ARBA00023027"/>
    </source>
</evidence>
<evidence type="ECO:0000256" key="2">
    <source>
        <dbReference type="ARBA" id="ARBA00023002"/>
    </source>
</evidence>
<evidence type="ECO:0000259" key="5">
    <source>
        <dbReference type="Pfam" id="PF00389"/>
    </source>
</evidence>
<gene>
    <name evidence="7" type="ORF">EQM13_17660</name>
</gene>
<evidence type="ECO:0000259" key="6">
    <source>
        <dbReference type="Pfam" id="PF02826"/>
    </source>
</evidence>
<dbReference type="CDD" id="cd12155">
    <property type="entry name" value="PGDH_1"/>
    <property type="match status" value="1"/>
</dbReference>
<dbReference type="Pfam" id="PF02826">
    <property type="entry name" value="2-Hacid_dh_C"/>
    <property type="match status" value="1"/>
</dbReference>
<dbReference type="AlphaFoldDB" id="A0A410QGX6"/>
<dbReference type="EMBL" id="CP035282">
    <property type="protein sequence ID" value="QAT63257.1"/>
    <property type="molecule type" value="Genomic_DNA"/>
</dbReference>
<dbReference type="Gene3D" id="3.40.50.720">
    <property type="entry name" value="NAD(P)-binding Rossmann-like Domain"/>
    <property type="match status" value="2"/>
</dbReference>
<evidence type="ECO:0000256" key="4">
    <source>
        <dbReference type="RuleBase" id="RU003719"/>
    </source>
</evidence>
<evidence type="ECO:0000256" key="1">
    <source>
        <dbReference type="ARBA" id="ARBA00005854"/>
    </source>
</evidence>
<dbReference type="InterPro" id="IPR006140">
    <property type="entry name" value="D-isomer_DH_NAD-bd"/>
</dbReference>
<proteinExistence type="inferred from homology"/>
<dbReference type="PANTHER" id="PTHR43333">
    <property type="entry name" value="2-HACID_DH_C DOMAIN-CONTAINING PROTEIN"/>
    <property type="match status" value="1"/>
</dbReference>
<evidence type="ECO:0000313" key="7">
    <source>
        <dbReference type="EMBL" id="QAT63257.1"/>
    </source>
</evidence>
<keyword evidence="3" id="KW-0520">NAD</keyword>